<protein>
    <recommendedName>
        <fullName evidence="1">F-box domain-containing protein</fullName>
    </recommendedName>
</protein>
<evidence type="ECO:0000313" key="3">
    <source>
        <dbReference type="Proteomes" id="UP000663864"/>
    </source>
</evidence>
<dbReference type="InterPro" id="IPR001810">
    <property type="entry name" value="F-box_dom"/>
</dbReference>
<organism evidence="2 3">
    <name type="scientific">Rotaria sordida</name>
    <dbReference type="NCBI Taxonomy" id="392033"/>
    <lineage>
        <taxon>Eukaryota</taxon>
        <taxon>Metazoa</taxon>
        <taxon>Spiralia</taxon>
        <taxon>Gnathifera</taxon>
        <taxon>Rotifera</taxon>
        <taxon>Eurotatoria</taxon>
        <taxon>Bdelloidea</taxon>
        <taxon>Philodinida</taxon>
        <taxon>Philodinidae</taxon>
        <taxon>Rotaria</taxon>
    </lineage>
</organism>
<accession>A0A815HXU2</accession>
<sequence>MNEHNVHLLALPNEILFLILKKLDNIDVLYSLLSINNQRLDIIAQHQIFSNILNFVSSSQSTDEISSIPVSILDRFCVDILPRVHQNVKSLIVEFGSLECILRAGNYPNLTELQLFNFNKTVISRCFMDDSLFGHIGQQITNLILISNENDSSIISKEYTEHVSAIVFTVFENLKHLSIVPSPIKNYPPLSLYGLSSMIFSSATLTKLCVNVYTFRDCLALLDGRLKQLTTFIVQIVFIDDWIAVSRNMDDLPNLKCFSLICYNSTRAYRKQVLPLLRRMSYLEELTLYIHILNGPTFISGTRIDNEILRHMSRLHMFTFYMACEKDIGNPTIRISKSDIERTFTDIKHRSVACMIDYFDSINMISRVFSLPFKFDRLENIGNNIPNIQFNFVSYLTLWVPKPYKHKFFVRLARAFPILKYLLIWNMEPPFFRRHESHLYDTDWCSIVEFPHLISLEIDYVSTYYVEHFLNETKTHLPHLTELKVNYQQLDLVTKNFTRDETRRNCAQVKQLIVKYPIIYTKDFCSYFPSLLI</sequence>
<dbReference type="Proteomes" id="UP000663864">
    <property type="component" value="Unassembled WGS sequence"/>
</dbReference>
<feature type="domain" description="F-box" evidence="1">
    <location>
        <begin position="5"/>
        <end position="52"/>
    </location>
</feature>
<name>A0A815HXU2_9BILA</name>
<evidence type="ECO:0000259" key="1">
    <source>
        <dbReference type="PROSITE" id="PS50181"/>
    </source>
</evidence>
<comment type="caution">
    <text evidence="2">The sequence shown here is derived from an EMBL/GenBank/DDBJ whole genome shotgun (WGS) entry which is preliminary data.</text>
</comment>
<dbReference type="PROSITE" id="PS50181">
    <property type="entry name" value="FBOX"/>
    <property type="match status" value="1"/>
</dbReference>
<proteinExistence type="predicted"/>
<reference evidence="2" key="1">
    <citation type="submission" date="2021-02" db="EMBL/GenBank/DDBJ databases">
        <authorList>
            <person name="Nowell W R."/>
        </authorList>
    </citation>
    <scope>NUCLEOTIDE SEQUENCE</scope>
</reference>
<dbReference type="EMBL" id="CAJNOT010003042">
    <property type="protein sequence ID" value="CAF1360266.1"/>
    <property type="molecule type" value="Genomic_DNA"/>
</dbReference>
<dbReference type="AlphaFoldDB" id="A0A815HXU2"/>
<gene>
    <name evidence="2" type="ORF">ZHD862_LOCUS31036</name>
</gene>
<evidence type="ECO:0000313" key="2">
    <source>
        <dbReference type="EMBL" id="CAF1360266.1"/>
    </source>
</evidence>